<dbReference type="AlphaFoldDB" id="A0A3B0RMU7"/>
<proteinExistence type="predicted"/>
<reference evidence="2" key="1">
    <citation type="submission" date="2018-06" db="EMBL/GenBank/DDBJ databases">
        <authorList>
            <person name="Zhirakovskaya E."/>
        </authorList>
    </citation>
    <scope>NUCLEOTIDE SEQUENCE</scope>
</reference>
<protein>
    <recommendedName>
        <fullName evidence="3">Polyhydroxyalkanoate granule-associated protein PhaI</fullName>
    </recommendedName>
</protein>
<sequence length="165" mass="17699">MTNKAKKTVEQSSDLARKIWLAGVGAYGRAYTGTRDGLEQASSMTSDVFDELVERGEKIEDDVRSSISGNDRISKVVEAAGKFGAQRRARFSERVGAVRKGLGLNRGVFTMDDKLEALSDQINALTKDVAAIKKAVAKPVAKKATAKKTTAKKPATKKAAPKTAK</sequence>
<evidence type="ECO:0008006" key="3">
    <source>
        <dbReference type="Google" id="ProtNLM"/>
    </source>
</evidence>
<dbReference type="InterPro" id="IPR008769">
    <property type="entry name" value="PhaF_PhaI"/>
</dbReference>
<evidence type="ECO:0000256" key="1">
    <source>
        <dbReference type="SAM" id="MobiDB-lite"/>
    </source>
</evidence>
<organism evidence="2">
    <name type="scientific">hydrothermal vent metagenome</name>
    <dbReference type="NCBI Taxonomy" id="652676"/>
    <lineage>
        <taxon>unclassified sequences</taxon>
        <taxon>metagenomes</taxon>
        <taxon>ecological metagenomes</taxon>
    </lineage>
</organism>
<name>A0A3B0RMU7_9ZZZZ</name>
<gene>
    <name evidence="2" type="ORF">MNBD_ALPHA06-2086</name>
</gene>
<accession>A0A3B0RMU7</accession>
<dbReference type="Pfam" id="PF05597">
    <property type="entry name" value="Phasin"/>
    <property type="match status" value="1"/>
</dbReference>
<feature type="region of interest" description="Disordered" evidence="1">
    <location>
        <begin position="140"/>
        <end position="165"/>
    </location>
</feature>
<evidence type="ECO:0000313" key="2">
    <source>
        <dbReference type="EMBL" id="VAV89976.1"/>
    </source>
</evidence>
<dbReference type="EMBL" id="UOEE01000099">
    <property type="protein sequence ID" value="VAV89976.1"/>
    <property type="molecule type" value="Genomic_DNA"/>
</dbReference>